<dbReference type="InterPro" id="IPR024266">
    <property type="entry name" value="DUF3806"/>
</dbReference>
<evidence type="ECO:0000313" key="4">
    <source>
        <dbReference type="EMBL" id="RGM36471.1"/>
    </source>
</evidence>
<dbReference type="Proteomes" id="UP000285109">
    <property type="component" value="Unassembled WGS sequence"/>
</dbReference>
<name>A0A3E4MRX7_9BACT</name>
<evidence type="ECO:0000313" key="6">
    <source>
        <dbReference type="EMBL" id="RHM93218.1"/>
    </source>
</evidence>
<evidence type="ECO:0000313" key="7">
    <source>
        <dbReference type="Proteomes" id="UP000260780"/>
    </source>
</evidence>
<keyword evidence="8" id="KW-1185">Reference proteome</keyword>
<organism evidence="3 8">
    <name type="scientific">Phocaeicola plebeius</name>
    <dbReference type="NCBI Taxonomy" id="310297"/>
    <lineage>
        <taxon>Bacteria</taxon>
        <taxon>Pseudomonadati</taxon>
        <taxon>Bacteroidota</taxon>
        <taxon>Bacteroidia</taxon>
        <taxon>Bacteroidales</taxon>
        <taxon>Bacteroidaceae</taxon>
        <taxon>Phocaeicola</taxon>
    </lineage>
</organism>
<comment type="caution">
    <text evidence="3">The sequence shown here is derived from an EMBL/GenBank/DDBJ whole genome shotgun (WGS) entry which is preliminary data.</text>
</comment>
<feature type="domain" description="DUF3805" evidence="1">
    <location>
        <begin position="2"/>
        <end position="153"/>
    </location>
</feature>
<protein>
    <submittedName>
        <fullName evidence="3">DUF3805 domain-containing protein</fullName>
    </submittedName>
</protein>
<dbReference type="Gene3D" id="3.40.1000.10">
    <property type="entry name" value="Mog1/PsbP, alpha/beta/alpha sandwich"/>
    <property type="match status" value="1"/>
</dbReference>
<dbReference type="RefSeq" id="WP_117673801.1">
    <property type="nucleotide sequence ID" value="NZ_CABOGR010000031.1"/>
</dbReference>
<evidence type="ECO:0000313" key="9">
    <source>
        <dbReference type="Proteomes" id="UP000283485"/>
    </source>
</evidence>
<dbReference type="Proteomes" id="UP000260862">
    <property type="component" value="Unassembled WGS sequence"/>
</dbReference>
<dbReference type="AlphaFoldDB" id="A0A3E4MRX7"/>
<proteinExistence type="predicted"/>
<evidence type="ECO:0000313" key="3">
    <source>
        <dbReference type="EMBL" id="RGK52510.1"/>
    </source>
</evidence>
<dbReference type="Proteomes" id="UP000283485">
    <property type="component" value="Unassembled WGS sequence"/>
</dbReference>
<feature type="domain" description="DUF3806" evidence="2">
    <location>
        <begin position="177"/>
        <end position="262"/>
    </location>
</feature>
<evidence type="ECO:0000259" key="1">
    <source>
        <dbReference type="Pfam" id="PF12712"/>
    </source>
</evidence>
<accession>A0A3E4MRX7</accession>
<dbReference type="Proteomes" id="UP000260780">
    <property type="component" value="Unassembled WGS sequence"/>
</dbReference>
<dbReference type="InterPro" id="IPR024315">
    <property type="entry name" value="DUF3805"/>
</dbReference>
<gene>
    <name evidence="5" type="ORF">DW653_03100</name>
    <name evidence="6" type="ORF">DWZ34_14810</name>
    <name evidence="4" type="ORF">DXC17_13395</name>
    <name evidence="3" type="ORF">DXD04_13685</name>
</gene>
<reference evidence="7 8" key="1">
    <citation type="submission" date="2018-08" db="EMBL/GenBank/DDBJ databases">
        <title>A genome reference for cultivated species of the human gut microbiota.</title>
        <authorList>
            <person name="Zou Y."/>
            <person name="Xue W."/>
            <person name="Luo G."/>
        </authorList>
    </citation>
    <scope>NUCLEOTIDE SEQUENCE [LARGE SCALE GENOMIC DNA]</scope>
    <source>
        <strain evidence="6 10">AF31-28B-AC</strain>
        <strain evidence="5 9">AM23-23</strain>
        <strain evidence="4 7">OM08-14</strain>
        <strain evidence="3 8">TF10-3AC</strain>
    </source>
</reference>
<sequence>MKKYISPGSCFSLEYPDNWCEFEDSEDCFLFYNPDKWTGNFRISAYRGNSSAYANECLEDELHQVRGAKKVKVGSWDCVYSSESFQENGVWYTTHIWVTGRGEISVECSFTVAKGEIPKAGEAIVASLKVRNVSDKPVKEVIPVRILEINQINENYDWAVSTVKKQLTKDFTGTAADLENLQKVIDSGRFNPKQRQAWESFGTAFGVILVNEMDGMEWVTVIDGQKESPALRFRDSKVMVNPISLIWDKAKSGQPCDLKAEFERIKNEVEATMD</sequence>
<dbReference type="Gene3D" id="1.20.120.1090">
    <property type="match status" value="1"/>
</dbReference>
<dbReference type="Pfam" id="PF12712">
    <property type="entry name" value="DUF3805"/>
    <property type="match status" value="1"/>
</dbReference>
<dbReference type="STRING" id="310297.BHV76_08205"/>
<evidence type="ECO:0000313" key="10">
    <source>
        <dbReference type="Proteomes" id="UP000285109"/>
    </source>
</evidence>
<dbReference type="EMBL" id="QSTF01000043">
    <property type="protein sequence ID" value="RGM36471.1"/>
    <property type="molecule type" value="Genomic_DNA"/>
</dbReference>
<evidence type="ECO:0000313" key="8">
    <source>
        <dbReference type="Proteomes" id="UP000260862"/>
    </source>
</evidence>
<dbReference type="EMBL" id="QSQT01000031">
    <property type="protein sequence ID" value="RGK52510.1"/>
    <property type="molecule type" value="Genomic_DNA"/>
</dbReference>
<dbReference type="EMBL" id="QRHQ01000003">
    <property type="protein sequence ID" value="RHF92749.1"/>
    <property type="molecule type" value="Genomic_DNA"/>
</dbReference>
<evidence type="ECO:0000313" key="5">
    <source>
        <dbReference type="EMBL" id="RHF92749.1"/>
    </source>
</evidence>
<dbReference type="Pfam" id="PF12713">
    <property type="entry name" value="DUF3806"/>
    <property type="match status" value="1"/>
</dbReference>
<evidence type="ECO:0000259" key="2">
    <source>
        <dbReference type="Pfam" id="PF12713"/>
    </source>
</evidence>
<dbReference type="EMBL" id="QRQK01000035">
    <property type="protein sequence ID" value="RHM93218.1"/>
    <property type="molecule type" value="Genomic_DNA"/>
</dbReference>